<dbReference type="EMBL" id="JBBJCI010000370">
    <property type="protein sequence ID" value="KAK7232262.1"/>
    <property type="molecule type" value="Genomic_DNA"/>
</dbReference>
<evidence type="ECO:0000313" key="2">
    <source>
        <dbReference type="EMBL" id="KAK7232262.1"/>
    </source>
</evidence>
<evidence type="ECO:0000313" key="3">
    <source>
        <dbReference type="Proteomes" id="UP001363151"/>
    </source>
</evidence>
<dbReference type="PANTHER" id="PTHR43036">
    <property type="entry name" value="OSJNBB0011N17.9 PROTEIN"/>
    <property type="match status" value="1"/>
</dbReference>
<dbReference type="Pfam" id="PF08241">
    <property type="entry name" value="Methyltransf_11"/>
    <property type="match status" value="1"/>
</dbReference>
<comment type="caution">
    <text evidence="2">The sequence shown here is derived from an EMBL/GenBank/DDBJ whole genome shotgun (WGS) entry which is preliminary data.</text>
</comment>
<name>A0ABR1FK31_AURAN</name>
<dbReference type="InterPro" id="IPR029063">
    <property type="entry name" value="SAM-dependent_MTases_sf"/>
</dbReference>
<dbReference type="Gene3D" id="3.40.50.150">
    <property type="entry name" value="Vaccinia Virus protein VP39"/>
    <property type="match status" value="1"/>
</dbReference>
<protein>
    <recommendedName>
        <fullName evidence="1">Methyltransferase type 11 domain-containing protein</fullName>
    </recommendedName>
</protein>
<dbReference type="SUPFAM" id="SSF53335">
    <property type="entry name" value="S-adenosyl-L-methionine-dependent methyltransferases"/>
    <property type="match status" value="1"/>
</dbReference>
<dbReference type="CDD" id="cd02440">
    <property type="entry name" value="AdoMet_MTases"/>
    <property type="match status" value="1"/>
</dbReference>
<gene>
    <name evidence="2" type="ORF">SO694_00030340</name>
</gene>
<dbReference type="Proteomes" id="UP001363151">
    <property type="component" value="Unassembled WGS sequence"/>
</dbReference>
<dbReference type="PANTHER" id="PTHR43036:SF1">
    <property type="entry name" value="S-ADENOSYL-L-METHIONINE-DEPENDENT METHYLTRANSFERASES SUPERFAMILY PROTEIN"/>
    <property type="match status" value="1"/>
</dbReference>
<evidence type="ECO:0000259" key="1">
    <source>
        <dbReference type="Pfam" id="PF08241"/>
    </source>
</evidence>
<sequence>MGFKRGKIESMGFKRGKIESMGFKRAALAGVLCALLPSTHALVVGGVEIPHAKVSPNSRALDSVEYPDAWPFSAEDLRPMDPSDDQLFYLIPKFVHHAGGECRECLTKYYGAILPPPGAGAVLDLCSSWTSHYPKGYKAKRCAALGLNALELLANPSKTEWKVQNLNTDQKLPYETGSFDVVTNSLSADYLTSPLGVFEEIRRVLKPGGLAAMAFTNRCFPTKVVPAWTRPFTEPAHARILASYFHYAGFDDVDIAVADVSPDGFVGQRDPMVVVQARKQA</sequence>
<feature type="domain" description="Methyltransferase type 11" evidence="1">
    <location>
        <begin position="169"/>
        <end position="212"/>
    </location>
</feature>
<reference evidence="2 3" key="1">
    <citation type="submission" date="2024-03" db="EMBL/GenBank/DDBJ databases">
        <title>Aureococcus anophagefferens CCMP1851 and Kratosvirus quantuckense: Draft genome of a second virus-susceptible host strain in the model system.</title>
        <authorList>
            <person name="Chase E."/>
            <person name="Truchon A.R."/>
            <person name="Schepens W."/>
            <person name="Wilhelm S.W."/>
        </authorList>
    </citation>
    <scope>NUCLEOTIDE SEQUENCE [LARGE SCALE GENOMIC DNA]</scope>
    <source>
        <strain evidence="2 3">CCMP1851</strain>
    </source>
</reference>
<accession>A0ABR1FK31</accession>
<proteinExistence type="predicted"/>
<dbReference type="InterPro" id="IPR013216">
    <property type="entry name" value="Methyltransf_11"/>
</dbReference>
<organism evidence="2 3">
    <name type="scientific">Aureococcus anophagefferens</name>
    <name type="common">Harmful bloom alga</name>
    <dbReference type="NCBI Taxonomy" id="44056"/>
    <lineage>
        <taxon>Eukaryota</taxon>
        <taxon>Sar</taxon>
        <taxon>Stramenopiles</taxon>
        <taxon>Ochrophyta</taxon>
        <taxon>Pelagophyceae</taxon>
        <taxon>Pelagomonadales</taxon>
        <taxon>Pelagomonadaceae</taxon>
        <taxon>Aureococcus</taxon>
    </lineage>
</organism>
<keyword evidence="3" id="KW-1185">Reference proteome</keyword>